<proteinExistence type="inferred from homology"/>
<evidence type="ECO:0000256" key="1">
    <source>
        <dbReference type="ARBA" id="ARBA00004123"/>
    </source>
</evidence>
<comment type="function">
    <text evidence="9">Plays role in pre-mRNA splicing as component of the U4/U6-U5 tri-snRNP complex that is involved in spliceosome assembly, and as component of the precatalytic spliceosome (spliceosome B complex). The heptameric LSM2-8 complex binds specifically to the 3'-terminal U-tract of U6 snRNA.</text>
</comment>
<dbReference type="InterPro" id="IPR010920">
    <property type="entry name" value="LSM_dom_sf"/>
</dbReference>
<evidence type="ECO:0000256" key="4">
    <source>
        <dbReference type="ARBA" id="ARBA00022728"/>
    </source>
</evidence>
<comment type="subunit">
    <text evidence="9">LSm subunits form a heteromer with a doughnut shape.</text>
</comment>
<dbReference type="InterPro" id="IPR047575">
    <property type="entry name" value="Sm"/>
</dbReference>
<keyword evidence="4 9" id="KW-0747">Spliceosome</keyword>
<accession>A0A060T9G9</accession>
<evidence type="ECO:0000256" key="5">
    <source>
        <dbReference type="ARBA" id="ARBA00022884"/>
    </source>
</evidence>
<dbReference type="GO" id="GO:0000398">
    <property type="term" value="P:mRNA splicing, via spliceosome"/>
    <property type="evidence" value="ECO:0007669"/>
    <property type="project" value="UniProtKB-UniRule"/>
</dbReference>
<dbReference type="GO" id="GO:0071011">
    <property type="term" value="C:precatalytic spliceosome"/>
    <property type="evidence" value="ECO:0007669"/>
    <property type="project" value="TreeGrafter"/>
</dbReference>
<dbReference type="Gene3D" id="2.30.30.100">
    <property type="match status" value="1"/>
</dbReference>
<dbReference type="AlphaFoldDB" id="A0A060T9G9"/>
<dbReference type="SUPFAM" id="SSF50182">
    <property type="entry name" value="Sm-like ribonucleoproteins"/>
    <property type="match status" value="1"/>
</dbReference>
<dbReference type="PANTHER" id="PTHR15588">
    <property type="entry name" value="LSM1"/>
    <property type="match status" value="1"/>
</dbReference>
<evidence type="ECO:0000256" key="7">
    <source>
        <dbReference type="ARBA" id="ARBA00023242"/>
    </source>
</evidence>
<name>A0A060T9G9_BLAAD</name>
<gene>
    <name evidence="9" type="primary">LSM8</name>
    <name evidence="11" type="ORF">GNLVRS02_ARAD1C44550g</name>
</gene>
<comment type="similarity">
    <text evidence="2 9">Belongs to the snRNP Sm proteins family.</text>
</comment>
<evidence type="ECO:0000256" key="2">
    <source>
        <dbReference type="ARBA" id="ARBA00006850"/>
    </source>
</evidence>
<comment type="subcellular location">
    <subcellularLocation>
        <location evidence="1 9">Nucleus</location>
    </subcellularLocation>
</comment>
<organism evidence="11">
    <name type="scientific">Blastobotrys adeninivorans</name>
    <name type="common">Yeast</name>
    <name type="synonym">Arxula adeninivorans</name>
    <dbReference type="NCBI Taxonomy" id="409370"/>
    <lineage>
        <taxon>Eukaryota</taxon>
        <taxon>Fungi</taxon>
        <taxon>Dikarya</taxon>
        <taxon>Ascomycota</taxon>
        <taxon>Saccharomycotina</taxon>
        <taxon>Dipodascomycetes</taxon>
        <taxon>Dipodascales</taxon>
        <taxon>Trichomonascaceae</taxon>
        <taxon>Blastobotrys</taxon>
    </lineage>
</organism>
<protein>
    <recommendedName>
        <fullName evidence="9">LSM2-LSM8 complex subunit LSM8</fullName>
    </recommendedName>
</protein>
<evidence type="ECO:0000256" key="8">
    <source>
        <dbReference type="ARBA" id="ARBA00023274"/>
    </source>
</evidence>
<dbReference type="SMART" id="SM00651">
    <property type="entry name" value="Sm"/>
    <property type="match status" value="1"/>
</dbReference>
<evidence type="ECO:0000256" key="6">
    <source>
        <dbReference type="ARBA" id="ARBA00023187"/>
    </source>
</evidence>
<evidence type="ECO:0000256" key="3">
    <source>
        <dbReference type="ARBA" id="ARBA00022664"/>
    </source>
</evidence>
<keyword evidence="3 9" id="KW-0507">mRNA processing</keyword>
<dbReference type="PANTHER" id="PTHR15588:SF9">
    <property type="entry name" value="U6 SNRNA-ASSOCIATED SM-LIKE PROTEIN LSM8"/>
    <property type="match status" value="1"/>
</dbReference>
<dbReference type="GO" id="GO:0003729">
    <property type="term" value="F:mRNA binding"/>
    <property type="evidence" value="ECO:0007669"/>
    <property type="project" value="TreeGrafter"/>
</dbReference>
<dbReference type="EMBL" id="HG937693">
    <property type="protein sequence ID" value="CDP35836.1"/>
    <property type="molecule type" value="Genomic_DNA"/>
</dbReference>
<dbReference type="FunFam" id="2.30.30.100:FF:000027">
    <property type="entry name" value="U6 snRNA-associated Sm-like protein LSm8"/>
    <property type="match status" value="1"/>
</dbReference>
<reference evidence="11" key="2">
    <citation type="submission" date="2014-06" db="EMBL/GenBank/DDBJ databases">
        <title>The complete genome of Blastobotrys (Arxula) adeninivorans LS3 - a yeast of biotechnological interest.</title>
        <authorList>
            <person name="Kunze G."/>
            <person name="Gaillardin C."/>
            <person name="Czernicka M."/>
            <person name="Durrens P."/>
            <person name="Martin T."/>
            <person name="Boer E."/>
            <person name="Gabaldon T."/>
            <person name="Cruz J."/>
            <person name="Talla E."/>
            <person name="Marck C."/>
            <person name="Goffeau A."/>
            <person name="Barbe V."/>
            <person name="Baret P."/>
            <person name="Baronian K."/>
            <person name="Beier S."/>
            <person name="Bleykasten C."/>
            <person name="Bode R."/>
            <person name="Casaregola S."/>
            <person name="Despons L."/>
            <person name="Fairhead C."/>
            <person name="Giersberg M."/>
            <person name="Gierski P."/>
            <person name="Hahnel U."/>
            <person name="Hartmann A."/>
            <person name="Jankowska D."/>
            <person name="Jubin C."/>
            <person name="Jung P."/>
            <person name="Lafontaine I."/>
            <person name="Leh-Louis V."/>
            <person name="Lemaire M."/>
            <person name="Marcet-Houben M."/>
            <person name="Mascher M."/>
            <person name="Morel G."/>
            <person name="Richard G.-F."/>
            <person name="Riechen J."/>
            <person name="Sacerdot C."/>
            <person name="Sarkar A."/>
            <person name="Savel G."/>
            <person name="Schacherer J."/>
            <person name="Sherman D."/>
            <person name="Straub M.-L."/>
            <person name="Stein N."/>
            <person name="Thierry A."/>
            <person name="Trautwein-Schult A."/>
            <person name="Westhof E."/>
            <person name="Worch S."/>
            <person name="Dujon B."/>
            <person name="Souciet J.-L."/>
            <person name="Wincker P."/>
            <person name="Scholz U."/>
            <person name="Neuveglise N."/>
        </authorList>
    </citation>
    <scope>NUCLEOTIDE SEQUENCE</scope>
    <source>
        <strain evidence="11">LS3</strain>
    </source>
</reference>
<feature type="domain" description="Sm" evidence="10">
    <location>
        <begin position="1"/>
        <end position="75"/>
    </location>
</feature>
<evidence type="ECO:0000313" key="11">
    <source>
        <dbReference type="EMBL" id="CDP35836.1"/>
    </source>
</evidence>
<keyword evidence="7 9" id="KW-0539">Nucleus</keyword>
<dbReference type="InterPro" id="IPR044642">
    <property type="entry name" value="PTHR15588"/>
</dbReference>
<evidence type="ECO:0000256" key="9">
    <source>
        <dbReference type="RuleBase" id="RU365048"/>
    </source>
</evidence>
<sequence length="96" mass="10620">MSSLSGFVDKFVTVVTTDGRMFVGILKGYDQATNIILEKAEERIITPDEPTETIELGLYLLRGQSVAVVGLVDEEVEKDIDWSKVRCRGLKGGLRC</sequence>
<keyword evidence="8 9" id="KW-0687">Ribonucleoprotein</keyword>
<keyword evidence="5 9" id="KW-0694">RNA-binding</keyword>
<dbReference type="PROSITE" id="PS52002">
    <property type="entry name" value="SM"/>
    <property type="match status" value="1"/>
</dbReference>
<evidence type="ECO:0000259" key="10">
    <source>
        <dbReference type="PROSITE" id="PS52002"/>
    </source>
</evidence>
<dbReference type="PhylomeDB" id="A0A060T9G9"/>
<dbReference type="GO" id="GO:0005688">
    <property type="term" value="C:U6 snRNP"/>
    <property type="evidence" value="ECO:0007669"/>
    <property type="project" value="UniProtKB-UniRule"/>
</dbReference>
<dbReference type="InterPro" id="IPR034103">
    <property type="entry name" value="Lsm8"/>
</dbReference>
<dbReference type="InterPro" id="IPR001163">
    <property type="entry name" value="Sm_dom_euk/arc"/>
</dbReference>
<reference evidence="11" key="1">
    <citation type="submission" date="2014-02" db="EMBL/GenBank/DDBJ databases">
        <authorList>
            <person name="Genoscope - CEA"/>
        </authorList>
    </citation>
    <scope>NUCLEOTIDE SEQUENCE</scope>
    <source>
        <strain evidence="11">LS3</strain>
    </source>
</reference>
<dbReference type="GO" id="GO:0046540">
    <property type="term" value="C:U4/U6 x U5 tri-snRNP complex"/>
    <property type="evidence" value="ECO:0007669"/>
    <property type="project" value="UniProtKB-UniRule"/>
</dbReference>
<keyword evidence="6 9" id="KW-0508">mRNA splicing</keyword>
<dbReference type="CDD" id="cd01727">
    <property type="entry name" value="LSm8"/>
    <property type="match status" value="1"/>
</dbReference>
<dbReference type="Pfam" id="PF01423">
    <property type="entry name" value="LSM"/>
    <property type="match status" value="1"/>
</dbReference>